<gene>
    <name evidence="3" type="ORF">SAMN04488058_101278</name>
</gene>
<reference evidence="4" key="1">
    <citation type="submission" date="2016-10" db="EMBL/GenBank/DDBJ databases">
        <authorList>
            <person name="Varghese N."/>
            <person name="Submissions S."/>
        </authorList>
    </citation>
    <scope>NUCLEOTIDE SEQUENCE [LARGE SCALE GENOMIC DNA]</scope>
    <source>
        <strain evidence="4">CGMCC 1.10218</strain>
    </source>
</reference>
<dbReference type="STRING" id="856736.SAMN04488058_101278"/>
<feature type="transmembrane region" description="Helical" evidence="2">
    <location>
        <begin position="12"/>
        <end position="37"/>
    </location>
</feature>
<accession>A0A1H6SE49</accession>
<organism evidence="3 4">
    <name type="scientific">Deinococcus reticulitermitis</name>
    <dbReference type="NCBI Taxonomy" id="856736"/>
    <lineage>
        <taxon>Bacteria</taxon>
        <taxon>Thermotogati</taxon>
        <taxon>Deinococcota</taxon>
        <taxon>Deinococci</taxon>
        <taxon>Deinococcales</taxon>
        <taxon>Deinococcaceae</taxon>
        <taxon>Deinococcus</taxon>
    </lineage>
</organism>
<evidence type="ECO:0000256" key="1">
    <source>
        <dbReference type="SAM" id="MobiDB-lite"/>
    </source>
</evidence>
<keyword evidence="2" id="KW-0812">Transmembrane</keyword>
<keyword evidence="2" id="KW-0472">Membrane</keyword>
<evidence type="ECO:0000313" key="4">
    <source>
        <dbReference type="Proteomes" id="UP000199223"/>
    </source>
</evidence>
<name>A0A1H6SE49_9DEIO</name>
<dbReference type="AlphaFoldDB" id="A0A1H6SE49"/>
<feature type="transmembrane region" description="Helical" evidence="2">
    <location>
        <begin position="74"/>
        <end position="100"/>
    </location>
</feature>
<keyword evidence="4" id="KW-1185">Reference proteome</keyword>
<keyword evidence="2" id="KW-1133">Transmembrane helix</keyword>
<dbReference type="Proteomes" id="UP000199223">
    <property type="component" value="Unassembled WGS sequence"/>
</dbReference>
<evidence type="ECO:0000256" key="2">
    <source>
        <dbReference type="SAM" id="Phobius"/>
    </source>
</evidence>
<feature type="transmembrane region" description="Helical" evidence="2">
    <location>
        <begin position="106"/>
        <end position="126"/>
    </location>
</feature>
<evidence type="ECO:0000313" key="3">
    <source>
        <dbReference type="EMBL" id="SEI66348.1"/>
    </source>
</evidence>
<proteinExistence type="predicted"/>
<feature type="region of interest" description="Disordered" evidence="1">
    <location>
        <begin position="159"/>
        <end position="195"/>
    </location>
</feature>
<sequence>MELLISALAQLGPAGVVFVLVIGLFHLGLTQFVTLLIREVQRRSRQREDRHRAAQGLPPLSETVYAPPGEFGGFAVVVVSLLIGGVLGGVMLSAVAPVIGIQAGPWAGVLAGVILAAAVSGIINYLSRRTEQRARLAGGQGDALAEVLALLASTRVTPPAPSYPDDVPLAPQPAPLRPASARDVRATQWDQDEGF</sequence>
<protein>
    <submittedName>
        <fullName evidence="3">Uncharacterized protein</fullName>
    </submittedName>
</protein>
<dbReference type="EMBL" id="FNZA01000001">
    <property type="protein sequence ID" value="SEI66348.1"/>
    <property type="molecule type" value="Genomic_DNA"/>
</dbReference>
<dbReference type="RefSeq" id="WP_092262711.1">
    <property type="nucleotide sequence ID" value="NZ_FNZA01000001.1"/>
</dbReference>